<name>A0A3M2QNW3_9HYPO</name>
<gene>
    <name evidence="2" type="ORF">CDV36_016455</name>
</gene>
<evidence type="ECO:0000259" key="1">
    <source>
        <dbReference type="PROSITE" id="PS50097"/>
    </source>
</evidence>
<organism evidence="2 3">
    <name type="scientific">Fusarium kuroshium</name>
    <dbReference type="NCBI Taxonomy" id="2010991"/>
    <lineage>
        <taxon>Eukaryota</taxon>
        <taxon>Fungi</taxon>
        <taxon>Dikarya</taxon>
        <taxon>Ascomycota</taxon>
        <taxon>Pezizomycotina</taxon>
        <taxon>Sordariomycetes</taxon>
        <taxon>Hypocreomycetidae</taxon>
        <taxon>Hypocreales</taxon>
        <taxon>Nectriaceae</taxon>
        <taxon>Fusarium</taxon>
        <taxon>Fusarium solani species complex</taxon>
    </lineage>
</organism>
<protein>
    <recommendedName>
        <fullName evidence="1">BTB domain-containing protein</fullName>
    </recommendedName>
</protein>
<dbReference type="Pfam" id="PF00651">
    <property type="entry name" value="BTB"/>
    <property type="match status" value="1"/>
</dbReference>
<dbReference type="SMART" id="SM00225">
    <property type="entry name" value="BTB"/>
    <property type="match status" value="1"/>
</dbReference>
<dbReference type="PROSITE" id="PS50097">
    <property type="entry name" value="BTB"/>
    <property type="match status" value="1"/>
</dbReference>
<proteinExistence type="predicted"/>
<dbReference type="PANTHER" id="PTHR47843">
    <property type="entry name" value="BTB DOMAIN-CONTAINING PROTEIN-RELATED"/>
    <property type="match status" value="1"/>
</dbReference>
<sequence length="235" mass="26788">MAPQAVEAFLSSLKDYYNTDTFSDAVIACDGQEFKVHGMILSVHSKYFAKELNGNWKESSERKIDIKDFDASVVEAMLRFMYSFDYSNIYSTSTMVYDAQVYQIADKYDIPTLKAHAKSKFGTAIATGWNMDDFPLAISVVYESTPSTDRGLRDLVVETSRRNIDKLLGHDGFYELIRKTPDFAADLIPSLCGKLSTKRYECPSCDHQFRGDFSGKYYHCPSCSQQRSDWDSYQI</sequence>
<accession>A0A3M2QNW3</accession>
<reference evidence="2 3" key="1">
    <citation type="submission" date="2017-06" db="EMBL/GenBank/DDBJ databases">
        <title>Comparative genomic analysis of Ambrosia Fusariam Clade fungi.</title>
        <authorList>
            <person name="Stajich J.E."/>
            <person name="Carrillo J."/>
            <person name="Kijimoto T."/>
            <person name="Eskalen A."/>
            <person name="O'Donnell K."/>
            <person name="Kasson M."/>
        </authorList>
    </citation>
    <scope>NUCLEOTIDE SEQUENCE [LARGE SCALE GENOMIC DNA]</scope>
    <source>
        <strain evidence="2">UCR3666</strain>
    </source>
</reference>
<feature type="domain" description="BTB" evidence="1">
    <location>
        <begin position="23"/>
        <end position="83"/>
    </location>
</feature>
<keyword evidence="3" id="KW-1185">Reference proteome</keyword>
<dbReference type="InterPro" id="IPR000210">
    <property type="entry name" value="BTB/POZ_dom"/>
</dbReference>
<dbReference type="STRING" id="2010991.A0A3M2QNW3"/>
<dbReference type="EMBL" id="NKUJ01001025">
    <property type="protein sequence ID" value="RMI94681.1"/>
    <property type="molecule type" value="Genomic_DNA"/>
</dbReference>
<evidence type="ECO:0000313" key="3">
    <source>
        <dbReference type="Proteomes" id="UP000277212"/>
    </source>
</evidence>
<dbReference type="CDD" id="cd18186">
    <property type="entry name" value="BTB_POZ_ZBTB_KLHL-like"/>
    <property type="match status" value="1"/>
</dbReference>
<dbReference type="Gene3D" id="3.30.710.10">
    <property type="entry name" value="Potassium Channel Kv1.1, Chain A"/>
    <property type="match status" value="1"/>
</dbReference>
<dbReference type="AlphaFoldDB" id="A0A3M2QNW3"/>
<comment type="caution">
    <text evidence="2">The sequence shown here is derived from an EMBL/GenBank/DDBJ whole genome shotgun (WGS) entry which is preliminary data.</text>
</comment>
<dbReference type="SUPFAM" id="SSF54695">
    <property type="entry name" value="POZ domain"/>
    <property type="match status" value="1"/>
</dbReference>
<dbReference type="Proteomes" id="UP000277212">
    <property type="component" value="Unassembled WGS sequence"/>
</dbReference>
<evidence type="ECO:0000313" key="2">
    <source>
        <dbReference type="EMBL" id="RMI94681.1"/>
    </source>
</evidence>
<dbReference type="OrthoDB" id="6359816at2759"/>
<dbReference type="PANTHER" id="PTHR47843:SF5">
    <property type="entry name" value="BTB_POZ DOMAIN PROTEIN"/>
    <property type="match status" value="1"/>
</dbReference>
<dbReference type="InterPro" id="IPR011333">
    <property type="entry name" value="SKP1/BTB/POZ_sf"/>
</dbReference>